<dbReference type="Proteomes" id="UP001285921">
    <property type="component" value="Unassembled WGS sequence"/>
</dbReference>
<keyword evidence="2" id="KW-1185">Reference proteome</keyword>
<sequence length="384" mass="42798">MKIGFLGQDEVLCQRLRQLAGVEDVRSFDLADLTEELSDFEVILISDRYIAAYELEQVKAKFQVSTTLLYLLSYSIHAGAATEAKIVADRLGITIIPPKRTPDQIAKEIERYTLDSFAPESGGNVIAFMGTLSQSGVTATVLSLADELGKMTSAKVGVISLNAFTPGDSFLSYSGSYLDDLYAQIKETKLLTPGELAGHMQVTPTFSYLAGNGDLLKRYRYSSDAAEHIIACARKQFDIVLLDAGANPDNNLCLQALLQADLRILVSTQQPAAVSMWRKMNTLLRMVGNGETMPFMLVLNRFRSLYGDAKRFEQVMELPLLGILPDLEEEGQYCEVEKRLLTTTENGRYTSQIREIGKQLQSLYKWAAQNEDATKKRGWRLFSR</sequence>
<dbReference type="EMBL" id="BTCL01000020">
    <property type="protein sequence ID" value="GMK47496.1"/>
    <property type="molecule type" value="Genomic_DNA"/>
</dbReference>
<dbReference type="InterPro" id="IPR027417">
    <property type="entry name" value="P-loop_NTPase"/>
</dbReference>
<dbReference type="SUPFAM" id="SSF52540">
    <property type="entry name" value="P-loop containing nucleoside triphosphate hydrolases"/>
    <property type="match status" value="1"/>
</dbReference>
<protein>
    <recommendedName>
        <fullName evidence="3">AAA domain-containing protein</fullName>
    </recommendedName>
</protein>
<gene>
    <name evidence="1" type="ORF">PghCCS26_46260</name>
</gene>
<proteinExistence type="predicted"/>
<evidence type="ECO:0008006" key="3">
    <source>
        <dbReference type="Google" id="ProtNLM"/>
    </source>
</evidence>
<name>A0ABQ6NQX7_9BACL</name>
<dbReference type="RefSeq" id="WP_317981449.1">
    <property type="nucleotide sequence ID" value="NZ_BTCL01000020.1"/>
</dbReference>
<reference evidence="1 2" key="1">
    <citation type="submission" date="2023-05" db="EMBL/GenBank/DDBJ databases">
        <title>Draft genome of Paenibacillus sp. CCS26.</title>
        <authorList>
            <person name="Akita H."/>
            <person name="Shinto Y."/>
            <person name="Kimura Z."/>
        </authorList>
    </citation>
    <scope>NUCLEOTIDE SEQUENCE [LARGE SCALE GENOMIC DNA]</scope>
    <source>
        <strain evidence="1 2">CCS26</strain>
    </source>
</reference>
<organism evidence="1 2">
    <name type="scientific">Paenibacillus glycanilyticus</name>
    <dbReference type="NCBI Taxonomy" id="126569"/>
    <lineage>
        <taxon>Bacteria</taxon>
        <taxon>Bacillati</taxon>
        <taxon>Bacillota</taxon>
        <taxon>Bacilli</taxon>
        <taxon>Bacillales</taxon>
        <taxon>Paenibacillaceae</taxon>
        <taxon>Paenibacillus</taxon>
    </lineage>
</organism>
<comment type="caution">
    <text evidence="1">The sequence shown here is derived from an EMBL/GenBank/DDBJ whole genome shotgun (WGS) entry which is preliminary data.</text>
</comment>
<evidence type="ECO:0000313" key="1">
    <source>
        <dbReference type="EMBL" id="GMK47496.1"/>
    </source>
</evidence>
<dbReference type="Gene3D" id="3.40.50.300">
    <property type="entry name" value="P-loop containing nucleotide triphosphate hydrolases"/>
    <property type="match status" value="1"/>
</dbReference>
<evidence type="ECO:0000313" key="2">
    <source>
        <dbReference type="Proteomes" id="UP001285921"/>
    </source>
</evidence>
<accession>A0ABQ6NQX7</accession>